<gene>
    <name evidence="10" type="ORF">ACFSYH_02770</name>
</gene>
<accession>A0ABW5XC94</accession>
<dbReference type="PANTHER" id="PTHR43811">
    <property type="entry name" value="FKBP-TYPE PEPTIDYL-PROLYL CIS-TRANS ISOMERASE FKPA"/>
    <property type="match status" value="1"/>
</dbReference>
<evidence type="ECO:0000256" key="2">
    <source>
        <dbReference type="ARBA" id="ARBA00006577"/>
    </source>
</evidence>
<dbReference type="GO" id="GO:0003755">
    <property type="term" value="F:peptidyl-prolyl cis-trans isomerase activity"/>
    <property type="evidence" value="ECO:0007669"/>
    <property type="project" value="UniProtKB-EC"/>
</dbReference>
<name>A0ABW5XC94_9MICO</name>
<evidence type="ECO:0000256" key="5">
    <source>
        <dbReference type="PROSITE-ProRule" id="PRU00277"/>
    </source>
</evidence>
<evidence type="ECO:0000259" key="9">
    <source>
        <dbReference type="PROSITE" id="PS50059"/>
    </source>
</evidence>
<comment type="similarity">
    <text evidence="2 6">Belongs to the FKBP-type PPIase family.</text>
</comment>
<evidence type="ECO:0000256" key="1">
    <source>
        <dbReference type="ARBA" id="ARBA00000971"/>
    </source>
</evidence>
<evidence type="ECO:0000256" key="6">
    <source>
        <dbReference type="RuleBase" id="RU003915"/>
    </source>
</evidence>
<dbReference type="PROSITE" id="PS50059">
    <property type="entry name" value="FKBP_PPIASE"/>
    <property type="match status" value="1"/>
</dbReference>
<feature type="signal peptide" evidence="8">
    <location>
        <begin position="1"/>
        <end position="27"/>
    </location>
</feature>
<keyword evidence="3 5" id="KW-0697">Rotamase</keyword>
<evidence type="ECO:0000256" key="4">
    <source>
        <dbReference type="ARBA" id="ARBA00023235"/>
    </source>
</evidence>
<feature type="domain" description="PPIase FKBP-type" evidence="9">
    <location>
        <begin position="211"/>
        <end position="298"/>
    </location>
</feature>
<dbReference type="InterPro" id="IPR046357">
    <property type="entry name" value="PPIase_dom_sf"/>
</dbReference>
<organism evidence="10 11">
    <name type="scientific">Populibacterium corticicola</name>
    <dbReference type="NCBI Taxonomy" id="1812826"/>
    <lineage>
        <taxon>Bacteria</taxon>
        <taxon>Bacillati</taxon>
        <taxon>Actinomycetota</taxon>
        <taxon>Actinomycetes</taxon>
        <taxon>Micrococcales</taxon>
        <taxon>Jonesiaceae</taxon>
        <taxon>Populibacterium</taxon>
    </lineage>
</organism>
<dbReference type="RefSeq" id="WP_377464964.1">
    <property type="nucleotide sequence ID" value="NZ_JBHUOP010000001.1"/>
</dbReference>
<dbReference type="SUPFAM" id="SSF54534">
    <property type="entry name" value="FKBP-like"/>
    <property type="match status" value="1"/>
</dbReference>
<feature type="chain" id="PRO_5045773133" description="Peptidyl-prolyl cis-trans isomerase" evidence="8">
    <location>
        <begin position="28"/>
        <end position="302"/>
    </location>
</feature>
<evidence type="ECO:0000313" key="11">
    <source>
        <dbReference type="Proteomes" id="UP001597391"/>
    </source>
</evidence>
<reference evidence="11" key="1">
    <citation type="journal article" date="2019" name="Int. J. Syst. Evol. Microbiol.">
        <title>The Global Catalogue of Microorganisms (GCM) 10K type strain sequencing project: providing services to taxonomists for standard genome sequencing and annotation.</title>
        <authorList>
            <consortium name="The Broad Institute Genomics Platform"/>
            <consortium name="The Broad Institute Genome Sequencing Center for Infectious Disease"/>
            <person name="Wu L."/>
            <person name="Ma J."/>
        </authorList>
    </citation>
    <scope>NUCLEOTIDE SEQUENCE [LARGE SCALE GENOMIC DNA]</scope>
    <source>
        <strain evidence="11">KCTC 33576</strain>
    </source>
</reference>
<feature type="region of interest" description="Disordered" evidence="7">
    <location>
        <begin position="158"/>
        <end position="177"/>
    </location>
</feature>
<comment type="caution">
    <text evidence="10">The sequence shown here is derived from an EMBL/GenBank/DDBJ whole genome shotgun (WGS) entry which is preliminary data.</text>
</comment>
<evidence type="ECO:0000313" key="10">
    <source>
        <dbReference type="EMBL" id="MFD2839487.1"/>
    </source>
</evidence>
<dbReference type="EMBL" id="JBHUOP010000001">
    <property type="protein sequence ID" value="MFD2839487.1"/>
    <property type="molecule type" value="Genomic_DNA"/>
</dbReference>
<protein>
    <recommendedName>
        <fullName evidence="6">Peptidyl-prolyl cis-trans isomerase</fullName>
        <ecNumber evidence="6">5.2.1.8</ecNumber>
    </recommendedName>
</protein>
<sequence>MSHNFMHHSPTKARVFVVALVSALVLAGCAGDPVDEVTSLEATHVTVTGTADEAPTVEYDTPFVYIEPHSEAVWEGSGDMVEDGDWVLLRFYAEDPVKGDVLRNDFEAVPVPYRVEAASLGPELYSLIVNKPTGSRLLQVTQEDNQTSVIVIDVLPAQSTGEPREQSEEYPSVSYGRSGEPEVAIGEDVIKPTQLVVQQLRSGSSEQVDANSQVVLQYTAAKWKDAEVFDSTWVEDVGPVTVKLGAEQIITGLEQALIGAPIGSQLLVIVPPELGFADSEHKLAKTTLVYVVDIVAASSPKA</sequence>
<evidence type="ECO:0000256" key="7">
    <source>
        <dbReference type="SAM" id="MobiDB-lite"/>
    </source>
</evidence>
<dbReference type="Pfam" id="PF00254">
    <property type="entry name" value="FKBP_C"/>
    <property type="match status" value="1"/>
</dbReference>
<dbReference type="Gene3D" id="3.10.50.40">
    <property type="match status" value="1"/>
</dbReference>
<evidence type="ECO:0000256" key="8">
    <source>
        <dbReference type="SAM" id="SignalP"/>
    </source>
</evidence>
<dbReference type="EC" id="5.2.1.8" evidence="6"/>
<proteinExistence type="inferred from homology"/>
<dbReference type="InterPro" id="IPR001179">
    <property type="entry name" value="PPIase_FKBP_dom"/>
</dbReference>
<dbReference type="PANTHER" id="PTHR43811:SF19">
    <property type="entry name" value="39 KDA FK506-BINDING NUCLEAR PROTEIN"/>
    <property type="match status" value="1"/>
</dbReference>
<keyword evidence="8" id="KW-0732">Signal</keyword>
<dbReference type="Proteomes" id="UP001597391">
    <property type="component" value="Unassembled WGS sequence"/>
</dbReference>
<comment type="catalytic activity">
    <reaction evidence="1 5 6">
        <text>[protein]-peptidylproline (omega=180) = [protein]-peptidylproline (omega=0)</text>
        <dbReference type="Rhea" id="RHEA:16237"/>
        <dbReference type="Rhea" id="RHEA-COMP:10747"/>
        <dbReference type="Rhea" id="RHEA-COMP:10748"/>
        <dbReference type="ChEBI" id="CHEBI:83833"/>
        <dbReference type="ChEBI" id="CHEBI:83834"/>
        <dbReference type="EC" id="5.2.1.8"/>
    </reaction>
</comment>
<keyword evidence="4 5" id="KW-0413">Isomerase</keyword>
<keyword evidence="11" id="KW-1185">Reference proteome</keyword>
<evidence type="ECO:0000256" key="3">
    <source>
        <dbReference type="ARBA" id="ARBA00023110"/>
    </source>
</evidence>